<organism evidence="2 3">
    <name type="scientific">Cladosporium halotolerans</name>
    <dbReference type="NCBI Taxonomy" id="1052096"/>
    <lineage>
        <taxon>Eukaryota</taxon>
        <taxon>Fungi</taxon>
        <taxon>Dikarya</taxon>
        <taxon>Ascomycota</taxon>
        <taxon>Pezizomycotina</taxon>
        <taxon>Dothideomycetes</taxon>
        <taxon>Dothideomycetidae</taxon>
        <taxon>Cladosporiales</taxon>
        <taxon>Cladosporiaceae</taxon>
        <taxon>Cladosporium</taxon>
    </lineage>
</organism>
<protein>
    <submittedName>
        <fullName evidence="2">Uncharacterized protein</fullName>
    </submittedName>
</protein>
<feature type="compositionally biased region" description="Polar residues" evidence="1">
    <location>
        <begin position="474"/>
        <end position="499"/>
    </location>
</feature>
<dbReference type="Proteomes" id="UP000803884">
    <property type="component" value="Unassembled WGS sequence"/>
</dbReference>
<dbReference type="EMBL" id="JAAQHG020000014">
    <property type="protein sequence ID" value="KAL1586405.1"/>
    <property type="molecule type" value="Genomic_DNA"/>
</dbReference>
<feature type="compositionally biased region" description="Polar residues" evidence="1">
    <location>
        <begin position="145"/>
        <end position="155"/>
    </location>
</feature>
<dbReference type="AlphaFoldDB" id="A0AB34KSS5"/>
<feature type="compositionally biased region" description="Basic residues" evidence="1">
    <location>
        <begin position="508"/>
        <end position="519"/>
    </location>
</feature>
<feature type="compositionally biased region" description="Basic and acidic residues" evidence="1">
    <location>
        <begin position="201"/>
        <end position="218"/>
    </location>
</feature>
<evidence type="ECO:0000313" key="2">
    <source>
        <dbReference type="EMBL" id="KAL1586405.1"/>
    </source>
</evidence>
<feature type="compositionally biased region" description="Polar residues" evidence="1">
    <location>
        <begin position="432"/>
        <end position="445"/>
    </location>
</feature>
<feature type="compositionally biased region" description="Basic and acidic residues" evidence="1">
    <location>
        <begin position="286"/>
        <end position="298"/>
    </location>
</feature>
<evidence type="ECO:0000256" key="1">
    <source>
        <dbReference type="SAM" id="MobiDB-lite"/>
    </source>
</evidence>
<accession>A0AB34KSS5</accession>
<dbReference type="RefSeq" id="XP_069229510.1">
    <property type="nucleotide sequence ID" value="XM_069373955.1"/>
</dbReference>
<feature type="compositionally biased region" description="Low complexity" evidence="1">
    <location>
        <begin position="94"/>
        <end position="103"/>
    </location>
</feature>
<evidence type="ECO:0000313" key="3">
    <source>
        <dbReference type="Proteomes" id="UP000803884"/>
    </source>
</evidence>
<feature type="region of interest" description="Disordered" evidence="1">
    <location>
        <begin position="1"/>
        <end position="543"/>
    </location>
</feature>
<feature type="compositionally biased region" description="Low complexity" evidence="1">
    <location>
        <begin position="1"/>
        <end position="18"/>
    </location>
</feature>
<feature type="compositionally biased region" description="Basic and acidic residues" evidence="1">
    <location>
        <begin position="315"/>
        <end position="324"/>
    </location>
</feature>
<feature type="compositionally biased region" description="Basic residues" evidence="1">
    <location>
        <begin position="61"/>
        <end position="70"/>
    </location>
</feature>
<feature type="compositionally biased region" description="Polar residues" evidence="1">
    <location>
        <begin position="520"/>
        <end position="540"/>
    </location>
</feature>
<sequence length="781" mass="83607">MPSASSPAPAMPSSPKASTGSARPGLPKRHSSHSTSGQTRQAVRDAVSPGSHPEGQQALRHPVRSGKHARIVLPRNHSSGRNLAKMGRAHEAAAQRQHQQPQNHHGRNRSHENDTEIRLPGSLDESTPVLQQQMQQQQRPAMRRNMTSYHLSRNQSHTKLKKNHSHGALQRLNSRGNLAALGGSGKAPPSPGLKGRSKRPKSADMSKWALEKDLHEQEVELAQRLAEKRERGGGPKKVGFAVGSSGDSADEEAVDMDGHGMEEGDWTEESTSASPYSTRQNTANNSRRESVVQDRSAERVPVVVGKGALLPERLVQVERPEVQQEGHQSSVEENDEDEEKTETETEEDDETPSPRSTVKPRPQAAGPTSQPAQEQRQQPQELQLPKQPISERQQPPKISQPPRSPLHAAREHPNPTMPYLRNASGTLPAPAMTSNVNALDSSHSVRGSPATSTLSTGSASAGDAEQQELVSRFIPSTSHPYTGSNPTTTQNTPKMSSFHTPEADSSMHRHNKNHSRHTSQQHPEPISPGNSTISGSSGTATPALGRSRTELKMLQEKAMADIHSAVDRNPFIPAHVYDRRNESLKSYLNLAALSNAAAATNGGSVTPTGTNTLANSASTNLSLGPEIFQGRFKAVHTELRVVQKFRDPLAESLTRLRACKGSRLSRSPQKVHAAALRTSKSAVSLPAAAGGKKGLHSRAVSGAAAEKGLSGSPLKGGPVGAPAGLQSSRSSVNVQGQGRRGPQRGVSFVGGEGRDEEERGEEESVEAVARRLWGDVGGVGA</sequence>
<reference evidence="2 3" key="1">
    <citation type="journal article" date="2020" name="Microbiol. Resour. Announc.">
        <title>Draft Genome Sequence of a Cladosporium Species Isolated from the Mesophotic Ascidian Didemnum maculosum.</title>
        <authorList>
            <person name="Gioti A."/>
            <person name="Siaperas R."/>
            <person name="Nikolaivits E."/>
            <person name="Le Goff G."/>
            <person name="Ouazzani J."/>
            <person name="Kotoulas G."/>
            <person name="Topakas E."/>
        </authorList>
    </citation>
    <scope>NUCLEOTIDE SEQUENCE [LARGE SCALE GENOMIC DNA]</scope>
    <source>
        <strain evidence="2 3">TM138-S3</strain>
    </source>
</reference>
<feature type="region of interest" description="Disordered" evidence="1">
    <location>
        <begin position="704"/>
        <end position="765"/>
    </location>
</feature>
<feature type="compositionally biased region" description="Low complexity" evidence="1">
    <location>
        <begin position="447"/>
        <end position="462"/>
    </location>
</feature>
<feature type="compositionally biased region" description="Basic residues" evidence="1">
    <location>
        <begin position="156"/>
        <end position="165"/>
    </location>
</feature>
<gene>
    <name evidence="2" type="ORF">WHR41_05350</name>
</gene>
<feature type="compositionally biased region" description="Polar residues" evidence="1">
    <location>
        <begin position="725"/>
        <end position="734"/>
    </location>
</feature>
<comment type="caution">
    <text evidence="2">The sequence shown here is derived from an EMBL/GenBank/DDBJ whole genome shotgun (WGS) entry which is preliminary data.</text>
</comment>
<dbReference type="GeneID" id="96006793"/>
<keyword evidence="3" id="KW-1185">Reference proteome</keyword>
<proteinExistence type="predicted"/>
<feature type="compositionally biased region" description="Low complexity" evidence="1">
    <location>
        <begin position="370"/>
        <end position="388"/>
    </location>
</feature>
<name>A0AB34KSS5_9PEZI</name>
<feature type="compositionally biased region" description="Polar residues" evidence="1">
    <location>
        <begin position="269"/>
        <end position="285"/>
    </location>
</feature>
<feature type="compositionally biased region" description="Acidic residues" evidence="1">
    <location>
        <begin position="332"/>
        <end position="351"/>
    </location>
</feature>